<comment type="caution">
    <text evidence="2">The sequence shown here is derived from an EMBL/GenBank/DDBJ whole genome shotgun (WGS) entry which is preliminary data.</text>
</comment>
<name>A0A2V0NZV5_9CHLO</name>
<sequence length="353" mass="37129">MGLNSAGAGASDGGQHAGPSAAGPAPAKLLQPALLSLRLPTAEEEEEYWRRSGTPALVWQDSWALLYTSFNVAIGHVLAAKSEHAASMPSLVNTCLDAASLILFVAAILGRAWLALDAPSYGRHRTAFAAANRVARSVFMLVVFSQMSVDGWRDFVLHPKPGAPPQQLAPPAAATVLLKGLALSSTYWSMHALLFPLRLTLAAPLHAAFCLAAWPAMHGFACMVRADPELFLGARVLCERLQWVNNAALLVVGETTPVPDAVCRERPLELLVPLFCALACLGTLYLLYERELAHKLSYLRGLARSGGAAAAASEPGAPTPLHRLAGAAAVVLASYAAGEAAARWAAPYDCAAA</sequence>
<dbReference type="Proteomes" id="UP000247498">
    <property type="component" value="Unassembled WGS sequence"/>
</dbReference>
<dbReference type="OrthoDB" id="556297at2759"/>
<dbReference type="AlphaFoldDB" id="A0A2V0NZV5"/>
<feature type="region of interest" description="Disordered" evidence="1">
    <location>
        <begin position="1"/>
        <end position="24"/>
    </location>
</feature>
<reference evidence="2 3" key="1">
    <citation type="journal article" date="2018" name="Sci. Rep.">
        <title>Raphidocelis subcapitata (=Pseudokirchneriella subcapitata) provides an insight into genome evolution and environmental adaptations in the Sphaeropleales.</title>
        <authorList>
            <person name="Suzuki S."/>
            <person name="Yamaguchi H."/>
            <person name="Nakajima N."/>
            <person name="Kawachi M."/>
        </authorList>
    </citation>
    <scope>NUCLEOTIDE SEQUENCE [LARGE SCALE GENOMIC DNA]</scope>
    <source>
        <strain evidence="2 3">NIES-35</strain>
    </source>
</reference>
<organism evidence="2 3">
    <name type="scientific">Raphidocelis subcapitata</name>
    <dbReference type="NCBI Taxonomy" id="307507"/>
    <lineage>
        <taxon>Eukaryota</taxon>
        <taxon>Viridiplantae</taxon>
        <taxon>Chlorophyta</taxon>
        <taxon>core chlorophytes</taxon>
        <taxon>Chlorophyceae</taxon>
        <taxon>CS clade</taxon>
        <taxon>Sphaeropleales</taxon>
        <taxon>Selenastraceae</taxon>
        <taxon>Raphidocelis</taxon>
    </lineage>
</organism>
<evidence type="ECO:0000313" key="3">
    <source>
        <dbReference type="Proteomes" id="UP000247498"/>
    </source>
</evidence>
<dbReference type="EMBL" id="BDRX01000035">
    <property type="protein sequence ID" value="GBF92859.1"/>
    <property type="molecule type" value="Genomic_DNA"/>
</dbReference>
<gene>
    <name evidence="2" type="ORF">Rsub_05478</name>
</gene>
<dbReference type="InParanoid" id="A0A2V0NZV5"/>
<keyword evidence="3" id="KW-1185">Reference proteome</keyword>
<accession>A0A2V0NZV5</accession>
<evidence type="ECO:0000256" key="1">
    <source>
        <dbReference type="SAM" id="MobiDB-lite"/>
    </source>
</evidence>
<evidence type="ECO:0000313" key="2">
    <source>
        <dbReference type="EMBL" id="GBF92859.1"/>
    </source>
</evidence>
<proteinExistence type="predicted"/>
<protein>
    <submittedName>
        <fullName evidence="2">Uncharacterized protein</fullName>
    </submittedName>
</protein>